<accession>A0AAI9T6P6</accession>
<evidence type="ECO:0008006" key="4">
    <source>
        <dbReference type="Google" id="ProtNLM"/>
    </source>
</evidence>
<evidence type="ECO:0000313" key="3">
    <source>
        <dbReference type="Proteomes" id="UP001227192"/>
    </source>
</evidence>
<protein>
    <recommendedName>
        <fullName evidence="4">Transposase Tc1-like domain-containing protein</fullName>
    </recommendedName>
</protein>
<organism evidence="2 3">
    <name type="scientific">Penicillium thymicola</name>
    <dbReference type="NCBI Taxonomy" id="293382"/>
    <lineage>
        <taxon>Eukaryota</taxon>
        <taxon>Fungi</taxon>
        <taxon>Dikarya</taxon>
        <taxon>Ascomycota</taxon>
        <taxon>Pezizomycotina</taxon>
        <taxon>Eurotiomycetes</taxon>
        <taxon>Eurotiomycetidae</taxon>
        <taxon>Eurotiales</taxon>
        <taxon>Aspergillaceae</taxon>
        <taxon>Penicillium</taxon>
    </lineage>
</organism>
<reference evidence="2" key="1">
    <citation type="submission" date="2015-06" db="EMBL/GenBank/DDBJ databases">
        <authorList>
            <person name="Nguyen H."/>
        </authorList>
    </citation>
    <scope>NUCLEOTIDE SEQUENCE</scope>
    <source>
        <strain evidence="2">DAOM 180753</strain>
    </source>
</reference>
<sequence length="103" mass="12169">MPRGSELPPYVRERIYELKRSAKWGAKRIQKYAYPNIPLSTIQYTLRQEAKRSHRRSIPRPSAPRKLTEEDRDRIYDAIQSSPNIIREDLLAKVDYKVKTVSI</sequence>
<dbReference type="Proteomes" id="UP001227192">
    <property type="component" value="Unassembled WGS sequence"/>
</dbReference>
<comment type="caution">
    <text evidence="2">The sequence shown here is derived from an EMBL/GenBank/DDBJ whole genome shotgun (WGS) entry which is preliminary data.</text>
</comment>
<keyword evidence="3" id="KW-1185">Reference proteome</keyword>
<feature type="region of interest" description="Disordered" evidence="1">
    <location>
        <begin position="50"/>
        <end position="69"/>
    </location>
</feature>
<evidence type="ECO:0000256" key="1">
    <source>
        <dbReference type="SAM" id="MobiDB-lite"/>
    </source>
</evidence>
<dbReference type="EMBL" id="LACB01000706">
    <property type="protein sequence ID" value="KAJ9481682.1"/>
    <property type="molecule type" value="Genomic_DNA"/>
</dbReference>
<dbReference type="AlphaFoldDB" id="A0AAI9T6P6"/>
<evidence type="ECO:0000313" key="2">
    <source>
        <dbReference type="EMBL" id="KAJ9481682.1"/>
    </source>
</evidence>
<proteinExistence type="predicted"/>
<reference evidence="2" key="2">
    <citation type="journal article" date="2016" name="Fungal Biol.">
        <title>Ochratoxin A production by Penicillium thymicola.</title>
        <authorList>
            <person name="Nguyen H.D.T."/>
            <person name="McMullin D.R."/>
            <person name="Ponomareva E."/>
            <person name="Riley R."/>
            <person name="Pomraning K.R."/>
            <person name="Baker S.E."/>
            <person name="Seifert K.A."/>
        </authorList>
    </citation>
    <scope>NUCLEOTIDE SEQUENCE</scope>
    <source>
        <strain evidence="2">DAOM 180753</strain>
    </source>
</reference>
<name>A0AAI9T6P6_PENTH</name>
<gene>
    <name evidence="2" type="ORF">VN97_g11783</name>
</gene>